<evidence type="ECO:0000313" key="9">
    <source>
        <dbReference type="EMBL" id="GAA4400461.1"/>
    </source>
</evidence>
<evidence type="ECO:0000259" key="8">
    <source>
        <dbReference type="Pfam" id="PF02687"/>
    </source>
</evidence>
<dbReference type="Proteomes" id="UP001500945">
    <property type="component" value="Unassembled WGS sequence"/>
</dbReference>
<feature type="region of interest" description="Disordered" evidence="6">
    <location>
        <begin position="161"/>
        <end position="181"/>
    </location>
</feature>
<evidence type="ECO:0000256" key="3">
    <source>
        <dbReference type="ARBA" id="ARBA00022692"/>
    </source>
</evidence>
<feature type="transmembrane region" description="Helical" evidence="7">
    <location>
        <begin position="343"/>
        <end position="369"/>
    </location>
</feature>
<evidence type="ECO:0000256" key="7">
    <source>
        <dbReference type="SAM" id="Phobius"/>
    </source>
</evidence>
<feature type="transmembrane region" description="Helical" evidence="7">
    <location>
        <begin position="1010"/>
        <end position="1034"/>
    </location>
</feature>
<feature type="transmembrane region" description="Helical" evidence="7">
    <location>
        <begin position="429"/>
        <end position="452"/>
    </location>
</feature>
<feature type="transmembrane region" description="Helical" evidence="7">
    <location>
        <begin position="389"/>
        <end position="408"/>
    </location>
</feature>
<evidence type="ECO:0000313" key="10">
    <source>
        <dbReference type="Proteomes" id="UP001500945"/>
    </source>
</evidence>
<feature type="region of interest" description="Disordered" evidence="6">
    <location>
        <begin position="645"/>
        <end position="668"/>
    </location>
</feature>
<keyword evidence="5 7" id="KW-0472">Membrane</keyword>
<feature type="transmembrane region" description="Helical" evidence="7">
    <location>
        <begin position="298"/>
        <end position="322"/>
    </location>
</feature>
<evidence type="ECO:0000256" key="4">
    <source>
        <dbReference type="ARBA" id="ARBA00022989"/>
    </source>
</evidence>
<evidence type="ECO:0000256" key="2">
    <source>
        <dbReference type="ARBA" id="ARBA00022475"/>
    </source>
</evidence>
<protein>
    <recommendedName>
        <fullName evidence="8">ABC3 transporter permease C-terminal domain-containing protein</fullName>
    </recommendedName>
</protein>
<organism evidence="9 10">
    <name type="scientific">Fodinibacter luteus</name>
    <dbReference type="NCBI Taxonomy" id="552064"/>
    <lineage>
        <taxon>Bacteria</taxon>
        <taxon>Bacillati</taxon>
        <taxon>Actinomycetota</taxon>
        <taxon>Actinomycetes</taxon>
        <taxon>Micrococcales</taxon>
        <taxon>Intrasporangiaceae</taxon>
        <taxon>Fodinibacter (ex Wang et al. 2009)</taxon>
    </lineage>
</organism>
<reference evidence="10" key="1">
    <citation type="journal article" date="2019" name="Int. J. Syst. Evol. Microbiol.">
        <title>The Global Catalogue of Microorganisms (GCM) 10K type strain sequencing project: providing services to taxonomists for standard genome sequencing and annotation.</title>
        <authorList>
            <consortium name="The Broad Institute Genomics Platform"/>
            <consortium name="The Broad Institute Genome Sequencing Center for Infectious Disease"/>
            <person name="Wu L."/>
            <person name="Ma J."/>
        </authorList>
    </citation>
    <scope>NUCLEOTIDE SEQUENCE [LARGE SCALE GENOMIC DNA]</scope>
    <source>
        <strain evidence="10">JCM 17809</strain>
    </source>
</reference>
<dbReference type="EMBL" id="BAABGM010000004">
    <property type="protein sequence ID" value="GAA4400461.1"/>
    <property type="molecule type" value="Genomic_DNA"/>
</dbReference>
<feature type="transmembrane region" description="Helical" evidence="7">
    <location>
        <begin position="965"/>
        <end position="990"/>
    </location>
</feature>
<accession>A0ABP8K5L7</accession>
<dbReference type="PANTHER" id="PTHR30287">
    <property type="entry name" value="MEMBRANE COMPONENT OF PREDICTED ABC SUPERFAMILY METABOLITE UPTAKE TRANSPORTER"/>
    <property type="match status" value="1"/>
</dbReference>
<evidence type="ECO:0000256" key="1">
    <source>
        <dbReference type="ARBA" id="ARBA00004651"/>
    </source>
</evidence>
<comment type="subcellular location">
    <subcellularLocation>
        <location evidence="1">Cell membrane</location>
        <topology evidence="1">Multi-pass membrane protein</topology>
    </subcellularLocation>
</comment>
<feature type="domain" description="ABC3 transporter permease C-terminal" evidence="8">
    <location>
        <begin position="302"/>
        <end position="413"/>
    </location>
</feature>
<dbReference type="InterPro" id="IPR003838">
    <property type="entry name" value="ABC3_permease_C"/>
</dbReference>
<dbReference type="PANTHER" id="PTHR30287:SF2">
    <property type="entry name" value="BLL1001 PROTEIN"/>
    <property type="match status" value="1"/>
</dbReference>
<dbReference type="RefSeq" id="WP_345202823.1">
    <property type="nucleotide sequence ID" value="NZ_BAABGM010000004.1"/>
</dbReference>
<keyword evidence="3 7" id="KW-0812">Transmembrane</keyword>
<dbReference type="Pfam" id="PF02687">
    <property type="entry name" value="FtsX"/>
    <property type="match status" value="1"/>
</dbReference>
<dbReference type="InterPro" id="IPR038766">
    <property type="entry name" value="Membrane_comp_ABC_pdt"/>
</dbReference>
<evidence type="ECO:0000256" key="5">
    <source>
        <dbReference type="ARBA" id="ARBA00023136"/>
    </source>
</evidence>
<feature type="transmembrane region" description="Helical" evidence="7">
    <location>
        <begin position="908"/>
        <end position="933"/>
    </location>
</feature>
<comment type="caution">
    <text evidence="9">The sequence shown here is derived from an EMBL/GenBank/DDBJ whole genome shotgun (WGS) entry which is preliminary data.</text>
</comment>
<gene>
    <name evidence="9" type="ORF">GCM10023168_09210</name>
</gene>
<name>A0ABP8K5L7_9MICO</name>
<evidence type="ECO:0000256" key="6">
    <source>
        <dbReference type="SAM" id="MobiDB-lite"/>
    </source>
</evidence>
<feature type="transmembrane region" description="Helical" evidence="7">
    <location>
        <begin position="458"/>
        <end position="478"/>
    </location>
</feature>
<keyword evidence="2" id="KW-1003">Cell membrane</keyword>
<keyword evidence="10" id="KW-1185">Reference proteome</keyword>
<keyword evidence="4 7" id="KW-1133">Transmembrane helix</keyword>
<sequence>MPSTADLAPTWAAVRYRRSQSVALVLVAALVTTCAVFAPLFVRVLEQGLLQARLVERDAADTTVLVRASRTSEEPTTTSGELASVLPAAARPWFGEPVGMTTADTRVQPRDGLQTSPLRLVARDAVCEHVELTSGRCPQAAGEVLVSGADSQAWGWREGRRFDVDDPSAGGTAAGPDAPAPPVPLTVVGVYETLDDPGYWLRTRVDGKSGFPLAQGDSIVPAVDDFLVDEDTFATGWAEATVSVEYPLDRSRVTLTTVPRISESLEGLDRVREGVTVTTPLPDLVSSIASGREVVRTLVPLLLAQLALLAVTVLALVAHAAVEQRRPEIALARLRGRSREGGSRIVLAELALTVLLGVPVGVALALLVAELLRRTVLPAGVPLELRWPVLAAVAVAVVGSLLAVHLAARPVLREPVAALLRRVPPATGGGLGVLDVVVVVLAVLGVVGLLTGDVEGPTALLTPVLLALAVGLLGAAVVRRLAARSGRRSLSRGRLAAGLAALSLARRPSLRHVLVVVTTATALATFAANAVVVGAENRSARAELETGAPAVLETDAPSPAALAAAVDALPDAHREAATPVVVIRPRDPSAVPSLLARPAELAGVAYAAPTAGLDALTPAVVPSVRLDDGELTGTLTWELTQFRDGTEPVGRAPRSPTGIPGGDLSVEPTPVEVGITVTTPDGTVLDRDLASIEQTETGTARVRAPVLCPDGCRLAGLWVRGTDPWAERVAGRVVLSGLALDGRPLDLGGADHWLPAEAGPGEGTQEVSGSGSELVVDIDNTGRRVFSPRADVPSPAPVLLAGRPPADATGDDFTLVGLGGRPVPSRAVARVDALPAVTGRGALSDLDAQLRVGGGAPPGSSAQVWLGTADPDVVAAVHRELAARGIPVTSTTTATRAQEAYDRSATGWGLLLGVFTGVLALVVAGLVVGLVAVTSWRGVARDLAGLLVAGTPVEVLRASVRREQLLTVLAGVVLGTACGVAGAVLAMPLVPLFDRPAAVPVPDLAPAWPAIAATALGALVVVGGAALFAARGVVARAVPERLRESL</sequence>
<feature type="transmembrane region" description="Helical" evidence="7">
    <location>
        <begin position="21"/>
        <end position="42"/>
    </location>
</feature>
<proteinExistence type="predicted"/>
<feature type="transmembrane region" description="Helical" evidence="7">
    <location>
        <begin position="513"/>
        <end position="535"/>
    </location>
</feature>